<dbReference type="Proteomes" id="UP000231702">
    <property type="component" value="Unassembled WGS sequence"/>
</dbReference>
<accession>A0A285ISP0</accession>
<dbReference type="OrthoDB" id="7865446at2"/>
<organism evidence="3 4">
    <name type="scientific">Pseudooceanicola antarcticus</name>
    <dbReference type="NCBI Taxonomy" id="1247613"/>
    <lineage>
        <taxon>Bacteria</taxon>
        <taxon>Pseudomonadati</taxon>
        <taxon>Pseudomonadota</taxon>
        <taxon>Alphaproteobacteria</taxon>
        <taxon>Rhodobacterales</taxon>
        <taxon>Paracoccaceae</taxon>
        <taxon>Pseudooceanicola</taxon>
    </lineage>
</organism>
<feature type="transmembrane region" description="Helical" evidence="1">
    <location>
        <begin position="95"/>
        <end position="113"/>
    </location>
</feature>
<name>A0A285ISP0_9RHOB</name>
<dbReference type="RefSeq" id="WP_097145692.1">
    <property type="nucleotide sequence ID" value="NZ_OBEA01000003.1"/>
</dbReference>
<feature type="transmembrane region" description="Helical" evidence="1">
    <location>
        <begin position="46"/>
        <end position="64"/>
    </location>
</feature>
<keyword evidence="1" id="KW-0812">Transmembrane</keyword>
<keyword evidence="1" id="KW-0472">Membrane</keyword>
<reference evidence="3 4" key="1">
    <citation type="submission" date="2017-09" db="EMBL/GenBank/DDBJ databases">
        <authorList>
            <person name="Ehlers B."/>
            <person name="Leendertz F.H."/>
        </authorList>
    </citation>
    <scope>NUCLEOTIDE SEQUENCE [LARGE SCALE GENOMIC DNA]</scope>
    <source>
        <strain evidence="3 4">CGMCC 1.12662</strain>
    </source>
</reference>
<keyword evidence="1" id="KW-1133">Transmembrane helix</keyword>
<dbReference type="EMBL" id="OBEA01000003">
    <property type="protein sequence ID" value="SNY50833.1"/>
    <property type="molecule type" value="Genomic_DNA"/>
</dbReference>
<evidence type="ECO:0000313" key="3">
    <source>
        <dbReference type="EMBL" id="SNY50833.1"/>
    </source>
</evidence>
<evidence type="ECO:0000313" key="5">
    <source>
        <dbReference type="Proteomes" id="UP000231702"/>
    </source>
</evidence>
<sequence>MRNAALILGLVGGLMALVVGFAAYGYTEAIRAWGEVDGLFHQVANVEAMRTAGLLSPILAIAGAGMARSRALWAGVLMLASVAGFYMGFGVTFFTLFPMAFIAIAGLLALAAGRPDEPVRHF</sequence>
<evidence type="ECO:0000256" key="1">
    <source>
        <dbReference type="SAM" id="Phobius"/>
    </source>
</evidence>
<proteinExistence type="predicted"/>
<evidence type="ECO:0000313" key="2">
    <source>
        <dbReference type="EMBL" id="PJE31916.1"/>
    </source>
</evidence>
<gene>
    <name evidence="2" type="ORF">CVM39_02110</name>
    <name evidence="3" type="ORF">SAMN06297129_1956</name>
</gene>
<keyword evidence="5" id="KW-1185">Reference proteome</keyword>
<protein>
    <submittedName>
        <fullName evidence="3">Uncharacterized protein</fullName>
    </submittedName>
</protein>
<evidence type="ECO:0000313" key="4">
    <source>
        <dbReference type="Proteomes" id="UP000231655"/>
    </source>
</evidence>
<dbReference type="EMBL" id="PGTD01000007">
    <property type="protein sequence ID" value="PJE31916.1"/>
    <property type="molecule type" value="Genomic_DNA"/>
</dbReference>
<dbReference type="AlphaFoldDB" id="A0A285ISP0"/>
<reference evidence="2 5" key="2">
    <citation type="journal article" date="2018" name="Int. J. Syst. Evol. Microbiol.">
        <title>Pseudooceanicola lipolyticus sp. nov., a marine alphaproteobacterium, reclassification of Oceanicola flagellatus as Pseudooceanicola flagellatus comb. nov. and emended description of the genus Pseudooceanicola.</title>
        <authorList>
            <person name="Huang M.-M."/>
            <person name="Guo L.-L."/>
            <person name="Wu Y.-H."/>
            <person name="Lai Q.-L."/>
            <person name="Shao Z.-Z."/>
            <person name="Wang C.-S."/>
            <person name="Wu M."/>
            <person name="Xu X.-W."/>
        </authorList>
    </citation>
    <scope>NUCLEOTIDE SEQUENCE [LARGE SCALE GENOMIC DNA]</scope>
    <source>
        <strain evidence="2 5">Ar-45</strain>
    </source>
</reference>
<dbReference type="Proteomes" id="UP000231655">
    <property type="component" value="Unassembled WGS sequence"/>
</dbReference>